<feature type="compositionally biased region" description="Low complexity" evidence="1">
    <location>
        <begin position="70"/>
        <end position="89"/>
    </location>
</feature>
<feature type="compositionally biased region" description="Low complexity" evidence="1">
    <location>
        <begin position="485"/>
        <end position="502"/>
    </location>
</feature>
<gene>
    <name evidence="3" type="ORF">I206_104014</name>
</gene>
<feature type="compositionally biased region" description="Low complexity" evidence="1">
    <location>
        <begin position="275"/>
        <end position="289"/>
    </location>
</feature>
<dbReference type="Pfam" id="PF12752">
    <property type="entry name" value="SUZ"/>
    <property type="match status" value="1"/>
</dbReference>
<feature type="region of interest" description="Disordered" evidence="1">
    <location>
        <begin position="268"/>
        <end position="292"/>
    </location>
</feature>
<feature type="region of interest" description="Disordered" evidence="1">
    <location>
        <begin position="1"/>
        <end position="118"/>
    </location>
</feature>
<feature type="compositionally biased region" description="Low complexity" evidence="1">
    <location>
        <begin position="99"/>
        <end position="113"/>
    </location>
</feature>
<keyword evidence="4" id="KW-1185">Reference proteome</keyword>
<feature type="region of interest" description="Disordered" evidence="1">
    <location>
        <begin position="864"/>
        <end position="888"/>
    </location>
</feature>
<dbReference type="AlphaFoldDB" id="A0AAJ8L621"/>
<dbReference type="PROSITE" id="PS51673">
    <property type="entry name" value="SUZ"/>
    <property type="match status" value="1"/>
</dbReference>
<dbReference type="Gene3D" id="3.30.1370.50">
    <property type="entry name" value="R3H-like domain"/>
    <property type="match status" value="1"/>
</dbReference>
<feature type="compositionally biased region" description="Low complexity" evidence="1">
    <location>
        <begin position="826"/>
        <end position="837"/>
    </location>
</feature>
<evidence type="ECO:0000313" key="4">
    <source>
        <dbReference type="Proteomes" id="UP000094020"/>
    </source>
</evidence>
<dbReference type="KEGG" id="kpin:30172780"/>
<evidence type="ECO:0000313" key="3">
    <source>
        <dbReference type="EMBL" id="WWC70068.1"/>
    </source>
</evidence>
<accession>A0AAJ8L621</accession>
<feature type="compositionally biased region" description="Polar residues" evidence="1">
    <location>
        <begin position="8"/>
        <end position="43"/>
    </location>
</feature>
<feature type="compositionally biased region" description="Pro residues" evidence="1">
    <location>
        <begin position="779"/>
        <end position="793"/>
    </location>
</feature>
<dbReference type="GO" id="GO:0003676">
    <property type="term" value="F:nucleic acid binding"/>
    <property type="evidence" value="ECO:0007669"/>
    <property type="project" value="InterPro"/>
</dbReference>
<dbReference type="InterPro" id="IPR024771">
    <property type="entry name" value="SUZ"/>
</dbReference>
<feature type="compositionally biased region" description="Polar residues" evidence="1">
    <location>
        <begin position="749"/>
        <end position="771"/>
    </location>
</feature>
<evidence type="ECO:0000259" key="2">
    <source>
        <dbReference type="PROSITE" id="PS51673"/>
    </source>
</evidence>
<reference evidence="3" key="1">
    <citation type="submission" date="2013-07" db="EMBL/GenBank/DDBJ databases">
        <authorList>
            <consortium name="The Broad Institute Genome Sequencing Platform"/>
            <person name="Cuomo C."/>
            <person name="Litvintseva A."/>
            <person name="Chen Y."/>
            <person name="Heitman J."/>
            <person name="Sun S."/>
            <person name="Springer D."/>
            <person name="Dromer F."/>
            <person name="Young S.K."/>
            <person name="Zeng Q."/>
            <person name="Gargeya S."/>
            <person name="Fitzgerald M."/>
            <person name="Abouelleil A."/>
            <person name="Alvarado L."/>
            <person name="Berlin A.M."/>
            <person name="Chapman S.B."/>
            <person name="Dewar J."/>
            <person name="Goldberg J."/>
            <person name="Griggs A."/>
            <person name="Gujja S."/>
            <person name="Hansen M."/>
            <person name="Howarth C."/>
            <person name="Imamovic A."/>
            <person name="Larimer J."/>
            <person name="McCowan C."/>
            <person name="Murphy C."/>
            <person name="Pearson M."/>
            <person name="Priest M."/>
            <person name="Roberts A."/>
            <person name="Saif S."/>
            <person name="Shea T."/>
            <person name="Sykes S."/>
            <person name="Wortman J."/>
            <person name="Nusbaum C."/>
            <person name="Birren B."/>
        </authorList>
    </citation>
    <scope>NUCLEOTIDE SEQUENCE</scope>
    <source>
        <strain evidence="3">CBS 10737</strain>
    </source>
</reference>
<sequence>MQPPNVPSPTLATPRPSSMNLKPSTDPSNHIELNSRPNGNDYIQANEDKQDDEEHLENGIDGRITPTADSRSNPSRASSSASNQPSPNSTTMSLESQLTSSSNPPNPSYTPTNGHANTEAAEAGFGSAQAEEQLKNALKSKDRIFLLKLSKEFEAFINRLVLNKGQISSNAENGTNQTPTTSTSLMASISYSATIRVPITSNFQKMLVYKTAEWYGLKAVSGQEGGMVIGVIGNFNDKSSSLILSDLVPTVHSAEGQTQRFQIMRRAPNRGEGSGSSSPAEGSTSSGGPRLRTMEEREAEYAAAKGRIYGKSIDTDEVNGQGSAETSQVIESGIEAADDEIDPIPRHLYPTTDVIYPSLSHSPRPDSNVPPPITTPIPGMSNQYLSTSSGQYSYQSSWPPYREQVDSNRYPISQRFSGVQSMQPQQPQPGYGMMPPGYMDVGQNGYYMSGLPQQNGYAAPGGWIPSPSNNGYPAQISPVQQSYGMQQQNGMNGPPQQWAYPQQPQPVPMPMIPQGAPYAYPPAPPPQQFQPMLPAPMPQYRQGSHPQLVQPTPLRPAIQPHSSASSSISSRSYQDGSRPHSRGSTTSTRSAASSVRLGAMYPASQGPGYRQRAMKSQGVNGMTTLGGPNGGGLGMGNGSESRKNTRGHSPSSATTASSRSSRRTSSIPLSIPTSSQHQLPQRPDWAANNVPYHPSPLPVPGTAGLNGYVNGPPSAVEFPPLLRQGQGTNAEPMQVERVKIKPSSGSVWNGTTVNIKPTTHLHNGSTGNEQKISILPGPSRTPAPVPASAPPPQQQEMVDPDFPRRLPSKTQAVLYDPSANSHSRPSSVNTNKSITSNSNSNIALSAEEIIEARLAQISLDNGIYIGSAPNSRDGAGPGKSYAKVLRRD</sequence>
<organism evidence="3 4">
    <name type="scientific">Kwoniella pini CBS 10737</name>
    <dbReference type="NCBI Taxonomy" id="1296096"/>
    <lineage>
        <taxon>Eukaryota</taxon>
        <taxon>Fungi</taxon>
        <taxon>Dikarya</taxon>
        <taxon>Basidiomycota</taxon>
        <taxon>Agaricomycotina</taxon>
        <taxon>Tremellomycetes</taxon>
        <taxon>Tremellales</taxon>
        <taxon>Cryptococcaceae</taxon>
        <taxon>Kwoniella</taxon>
    </lineage>
</organism>
<feature type="compositionally biased region" description="Pro residues" evidence="1">
    <location>
        <begin position="519"/>
        <end position="537"/>
    </location>
</feature>
<name>A0AAJ8L621_9TREE</name>
<evidence type="ECO:0000256" key="1">
    <source>
        <dbReference type="SAM" id="MobiDB-lite"/>
    </source>
</evidence>
<dbReference type="RefSeq" id="XP_019011102.2">
    <property type="nucleotide sequence ID" value="XM_019156144.2"/>
</dbReference>
<feature type="compositionally biased region" description="Low complexity" evidence="1">
    <location>
        <begin position="649"/>
        <end position="675"/>
    </location>
</feature>
<dbReference type="GeneID" id="30172780"/>
<feature type="region of interest" description="Disordered" evidence="1">
    <location>
        <begin position="749"/>
        <end position="837"/>
    </location>
</feature>
<feature type="domain" description="SUZ" evidence="2">
    <location>
        <begin position="238"/>
        <end position="313"/>
    </location>
</feature>
<feature type="region of interest" description="Disordered" evidence="1">
    <location>
        <begin position="485"/>
        <end position="595"/>
    </location>
</feature>
<protein>
    <recommendedName>
        <fullName evidence="2">SUZ domain-containing protein</fullName>
    </recommendedName>
</protein>
<feature type="compositionally biased region" description="Low complexity" evidence="1">
    <location>
        <begin position="562"/>
        <end position="594"/>
    </location>
</feature>
<feature type="compositionally biased region" description="Polar residues" evidence="1">
    <location>
        <begin position="541"/>
        <end position="550"/>
    </location>
</feature>
<dbReference type="InterPro" id="IPR036867">
    <property type="entry name" value="R3H_dom_sf"/>
</dbReference>
<proteinExistence type="predicted"/>
<reference evidence="3" key="2">
    <citation type="submission" date="2024-02" db="EMBL/GenBank/DDBJ databases">
        <title>Comparative genomics of Cryptococcus and Kwoniella reveals pathogenesis evolution and contrasting modes of karyotype evolution via chromosome fusion or intercentromeric recombination.</title>
        <authorList>
            <person name="Coelho M.A."/>
            <person name="David-Palma M."/>
            <person name="Shea T."/>
            <person name="Bowers K."/>
            <person name="McGinley-Smith S."/>
            <person name="Mohammad A.W."/>
            <person name="Gnirke A."/>
            <person name="Yurkov A.M."/>
            <person name="Nowrousian M."/>
            <person name="Sun S."/>
            <person name="Cuomo C.A."/>
            <person name="Heitman J."/>
        </authorList>
    </citation>
    <scope>NUCLEOTIDE SEQUENCE</scope>
    <source>
        <strain evidence="3">CBS 10737</strain>
    </source>
</reference>
<feature type="region of interest" description="Disordered" evidence="1">
    <location>
        <begin position="619"/>
        <end position="691"/>
    </location>
</feature>
<dbReference type="Proteomes" id="UP000094020">
    <property type="component" value="Chromosome 5"/>
</dbReference>
<feature type="compositionally biased region" description="Gly residues" evidence="1">
    <location>
        <begin position="627"/>
        <end position="637"/>
    </location>
</feature>
<dbReference type="EMBL" id="CP144523">
    <property type="protein sequence ID" value="WWC70068.1"/>
    <property type="molecule type" value="Genomic_DNA"/>
</dbReference>